<dbReference type="SUPFAM" id="SSF51735">
    <property type="entry name" value="NAD(P)-binding Rossmann-fold domains"/>
    <property type="match status" value="1"/>
</dbReference>
<evidence type="ECO:0000313" key="3">
    <source>
        <dbReference type="EMBL" id="KAF9756348.1"/>
    </source>
</evidence>
<sequence>MASNQDTMKAIRLERDSPDTPPTVSLATVPKPKLIPNHVIVKVRASAIHPSDQMNARGGFPYTTFPRIAGRDWAGVVVEGKAALVGLEVFGTSGNTHAFTTDGFQAEYTLVHEDALTQKPKNLSFVQAATVGVPYTTASIEIEKAGIKKTDTVLVIGSSGAVGSAVVQLAKGTGARVLEASRQSNTDVNTATDPELKVLDELTNGKGVDVIIDTVGSPALVTSALAKLALDGRFVFISAPKTGSTEITIDLRYFYRKDLSLYGVNSLNATTAEMAKRLDGMLEFFNSEFFQGRSNWKTVPLAEAGKVYENIIKNGDTGKYVVVME</sequence>
<evidence type="ECO:0000313" key="4">
    <source>
        <dbReference type="Proteomes" id="UP000616885"/>
    </source>
</evidence>
<reference evidence="3" key="1">
    <citation type="submission" date="2020-10" db="EMBL/GenBank/DDBJ databases">
        <title>High-Quality Genome Resource of Clonostachys rosea strain S41 by Oxford Nanopore Long-Read Sequencing.</title>
        <authorList>
            <person name="Wang H."/>
        </authorList>
    </citation>
    <scope>NUCLEOTIDE SEQUENCE</scope>
    <source>
        <strain evidence="3">S41</strain>
    </source>
</reference>
<proteinExistence type="predicted"/>
<dbReference type="InterPro" id="IPR013149">
    <property type="entry name" value="ADH-like_C"/>
</dbReference>
<dbReference type="Pfam" id="PF08240">
    <property type="entry name" value="ADH_N"/>
    <property type="match status" value="1"/>
</dbReference>
<comment type="caution">
    <text evidence="3">The sequence shown here is derived from an EMBL/GenBank/DDBJ whole genome shotgun (WGS) entry which is preliminary data.</text>
</comment>
<dbReference type="Gene3D" id="3.90.180.10">
    <property type="entry name" value="Medium-chain alcohol dehydrogenases, catalytic domain"/>
    <property type="match status" value="1"/>
</dbReference>
<dbReference type="InterPro" id="IPR052585">
    <property type="entry name" value="Lipid_raft_assoc_Zn_ADH"/>
</dbReference>
<dbReference type="InterPro" id="IPR013154">
    <property type="entry name" value="ADH-like_N"/>
</dbReference>
<dbReference type="PANTHER" id="PTHR43482:SF1">
    <property type="entry name" value="PROTEIN AST1-RELATED"/>
    <property type="match status" value="1"/>
</dbReference>
<dbReference type="GO" id="GO:0016491">
    <property type="term" value="F:oxidoreductase activity"/>
    <property type="evidence" value="ECO:0007669"/>
    <property type="project" value="InterPro"/>
</dbReference>
<evidence type="ECO:0000259" key="2">
    <source>
        <dbReference type="SMART" id="SM00829"/>
    </source>
</evidence>
<dbReference type="PANTHER" id="PTHR43482">
    <property type="entry name" value="PROTEIN AST1-RELATED"/>
    <property type="match status" value="1"/>
</dbReference>
<feature type="region of interest" description="Disordered" evidence="1">
    <location>
        <begin position="1"/>
        <end position="24"/>
    </location>
</feature>
<name>A0A8H7NII5_BIOOC</name>
<dbReference type="Pfam" id="PF00107">
    <property type="entry name" value="ADH_zinc_N"/>
    <property type="match status" value="1"/>
</dbReference>
<dbReference type="SUPFAM" id="SSF50129">
    <property type="entry name" value="GroES-like"/>
    <property type="match status" value="1"/>
</dbReference>
<dbReference type="AlphaFoldDB" id="A0A8H7NII5"/>
<accession>A0A8H7NII5</accession>
<dbReference type="InterPro" id="IPR036291">
    <property type="entry name" value="NAD(P)-bd_dom_sf"/>
</dbReference>
<dbReference type="InterPro" id="IPR020843">
    <property type="entry name" value="ER"/>
</dbReference>
<protein>
    <recommendedName>
        <fullName evidence="2">Enoyl reductase (ER) domain-containing protein</fullName>
    </recommendedName>
</protein>
<organism evidence="3 4">
    <name type="scientific">Bionectria ochroleuca</name>
    <name type="common">Gliocladium roseum</name>
    <dbReference type="NCBI Taxonomy" id="29856"/>
    <lineage>
        <taxon>Eukaryota</taxon>
        <taxon>Fungi</taxon>
        <taxon>Dikarya</taxon>
        <taxon>Ascomycota</taxon>
        <taxon>Pezizomycotina</taxon>
        <taxon>Sordariomycetes</taxon>
        <taxon>Hypocreomycetidae</taxon>
        <taxon>Hypocreales</taxon>
        <taxon>Bionectriaceae</taxon>
        <taxon>Clonostachys</taxon>
    </lineage>
</organism>
<feature type="compositionally biased region" description="Basic and acidic residues" evidence="1">
    <location>
        <begin position="9"/>
        <end position="18"/>
    </location>
</feature>
<dbReference type="InterPro" id="IPR011032">
    <property type="entry name" value="GroES-like_sf"/>
</dbReference>
<dbReference type="Proteomes" id="UP000616885">
    <property type="component" value="Unassembled WGS sequence"/>
</dbReference>
<gene>
    <name evidence="3" type="ORF">IM811_007292</name>
</gene>
<dbReference type="SMART" id="SM00829">
    <property type="entry name" value="PKS_ER"/>
    <property type="match status" value="1"/>
</dbReference>
<evidence type="ECO:0000256" key="1">
    <source>
        <dbReference type="SAM" id="MobiDB-lite"/>
    </source>
</evidence>
<feature type="domain" description="Enoyl reductase (ER)" evidence="2">
    <location>
        <begin position="19"/>
        <end position="322"/>
    </location>
</feature>
<dbReference type="EMBL" id="JADCTT010000002">
    <property type="protein sequence ID" value="KAF9756348.1"/>
    <property type="molecule type" value="Genomic_DNA"/>
</dbReference>